<evidence type="ECO:0000313" key="1">
    <source>
        <dbReference type="EMBL" id="KKM84397.1"/>
    </source>
</evidence>
<sequence length="91" mass="10276">MTEARLKELEAICESATPGPWRVALRSSDQRVDSQDKEGVWWRLVELTSFERNDGDISFIAASRTAIPELVAEIRRLKHVISLTIPGKLTL</sequence>
<name>A0A0F9NSZ2_9ZZZZ</name>
<organism evidence="1">
    <name type="scientific">marine sediment metagenome</name>
    <dbReference type="NCBI Taxonomy" id="412755"/>
    <lineage>
        <taxon>unclassified sequences</taxon>
        <taxon>metagenomes</taxon>
        <taxon>ecological metagenomes</taxon>
    </lineage>
</organism>
<dbReference type="AlphaFoldDB" id="A0A0F9NSZ2"/>
<reference evidence="1" key="1">
    <citation type="journal article" date="2015" name="Nature">
        <title>Complex archaea that bridge the gap between prokaryotes and eukaryotes.</title>
        <authorList>
            <person name="Spang A."/>
            <person name="Saw J.H."/>
            <person name="Jorgensen S.L."/>
            <person name="Zaremba-Niedzwiedzka K."/>
            <person name="Martijn J."/>
            <person name="Lind A.E."/>
            <person name="van Eijk R."/>
            <person name="Schleper C."/>
            <person name="Guy L."/>
            <person name="Ettema T.J."/>
        </authorList>
    </citation>
    <scope>NUCLEOTIDE SEQUENCE</scope>
</reference>
<dbReference type="EMBL" id="LAZR01007573">
    <property type="protein sequence ID" value="KKM84397.1"/>
    <property type="molecule type" value="Genomic_DNA"/>
</dbReference>
<proteinExistence type="predicted"/>
<accession>A0A0F9NSZ2</accession>
<gene>
    <name evidence="1" type="ORF">LCGC14_1299580</name>
</gene>
<comment type="caution">
    <text evidence="1">The sequence shown here is derived from an EMBL/GenBank/DDBJ whole genome shotgun (WGS) entry which is preliminary data.</text>
</comment>
<protein>
    <submittedName>
        <fullName evidence="1">Uncharacterized protein</fullName>
    </submittedName>
</protein>